<organism evidence="15 16">
    <name type="scientific">Borborobacter arsenicus</name>
    <dbReference type="NCBI Taxonomy" id="1851146"/>
    <lineage>
        <taxon>Bacteria</taxon>
        <taxon>Pseudomonadati</taxon>
        <taxon>Pseudomonadota</taxon>
        <taxon>Alphaproteobacteria</taxon>
        <taxon>Hyphomicrobiales</taxon>
        <taxon>Phyllobacteriaceae</taxon>
        <taxon>Borborobacter</taxon>
    </lineage>
</organism>
<dbReference type="InterPro" id="IPR022919">
    <property type="entry name" value="Pept_M48_protease_HtpX"/>
</dbReference>
<evidence type="ECO:0000256" key="7">
    <source>
        <dbReference type="ARBA" id="ARBA00022801"/>
    </source>
</evidence>
<proteinExistence type="inferred from homology"/>
<name>A0A432V628_9HYPH</name>
<keyword evidence="8 12" id="KW-0862">Zinc</keyword>
<comment type="cofactor">
    <cofactor evidence="12">
        <name>Zn(2+)</name>
        <dbReference type="ChEBI" id="CHEBI:29105"/>
    </cofactor>
    <text evidence="12">Binds 1 zinc ion per subunit.</text>
</comment>
<evidence type="ECO:0000256" key="3">
    <source>
        <dbReference type="ARBA" id="ARBA00022475"/>
    </source>
</evidence>
<gene>
    <name evidence="12 15" type="primary">htpX</name>
    <name evidence="15" type="ORF">EET67_11005</name>
</gene>
<evidence type="ECO:0000256" key="8">
    <source>
        <dbReference type="ARBA" id="ARBA00022833"/>
    </source>
</evidence>
<evidence type="ECO:0000256" key="1">
    <source>
        <dbReference type="ARBA" id="ARBA00004651"/>
    </source>
</evidence>
<evidence type="ECO:0000313" key="16">
    <source>
        <dbReference type="Proteomes" id="UP000281647"/>
    </source>
</evidence>
<keyword evidence="9 12" id="KW-1133">Transmembrane helix</keyword>
<dbReference type="PANTHER" id="PTHR43221">
    <property type="entry name" value="PROTEASE HTPX"/>
    <property type="match status" value="1"/>
</dbReference>
<dbReference type="InterPro" id="IPR001915">
    <property type="entry name" value="Peptidase_M48"/>
</dbReference>
<accession>A0A432V628</accession>
<evidence type="ECO:0000256" key="4">
    <source>
        <dbReference type="ARBA" id="ARBA00022670"/>
    </source>
</evidence>
<feature type="transmembrane region" description="Helical" evidence="12">
    <location>
        <begin position="30"/>
        <end position="48"/>
    </location>
</feature>
<feature type="binding site" evidence="12">
    <location>
        <position position="201"/>
    </location>
    <ligand>
        <name>Zn(2+)</name>
        <dbReference type="ChEBI" id="CHEBI:29105"/>
        <note>catalytic</note>
    </ligand>
</feature>
<protein>
    <recommendedName>
        <fullName evidence="12">Protease HtpX homolog</fullName>
        <ecNumber evidence="12">3.4.24.-</ecNumber>
    </recommendedName>
</protein>
<sequence>MNTIRTAMLLAAMTALFMGVGYLIGGSGGMMIAFLIAAGMNLFSYWNADKMVLRMHHAVEVDERNAPEYYGIVRDLAARAGLPMPKVYLIDNPQPNAFATGRNPQNAAVAATTGLLDRLSYEEVAAVMAHELAHVQNRDTLTMTITATLAGAISMLGNFAFFFGGNRDNNNPLGIVGVLVAMIVAPFAAMLVQMAISRTREYSADRRGAEICGNPLWLAAALDKIARSAERIHNPDAERNPATAHLFIINPLSGERMDNLFSTHPNTENRIAALQDMARQGVGGGGGGQGMSAPHEPQQPQAGGPWENAARPEAEAKPAKPRPGPWGRNPTGPKGPWS</sequence>
<dbReference type="NCBIfam" id="NF002826">
    <property type="entry name" value="PRK03001.1"/>
    <property type="match status" value="1"/>
</dbReference>
<feature type="active site" evidence="12">
    <location>
        <position position="131"/>
    </location>
</feature>
<feature type="binding site" evidence="12">
    <location>
        <position position="130"/>
    </location>
    <ligand>
        <name>Zn(2+)</name>
        <dbReference type="ChEBI" id="CHEBI:29105"/>
        <note>catalytic</note>
    </ligand>
</feature>
<dbReference type="OrthoDB" id="15218at2"/>
<comment type="subcellular location">
    <subcellularLocation>
        <location evidence="1 12">Cell membrane</location>
        <topology evidence="1 12">Multi-pass membrane protein</topology>
    </subcellularLocation>
</comment>
<dbReference type="EC" id="3.4.24.-" evidence="12"/>
<feature type="domain" description="Peptidase M48" evidence="14">
    <location>
        <begin position="71"/>
        <end position="277"/>
    </location>
</feature>
<evidence type="ECO:0000256" key="13">
    <source>
        <dbReference type="SAM" id="MobiDB-lite"/>
    </source>
</evidence>
<feature type="transmembrane region" description="Helical" evidence="12">
    <location>
        <begin position="7"/>
        <end position="24"/>
    </location>
</feature>
<feature type="binding site" evidence="12">
    <location>
        <position position="134"/>
    </location>
    <ligand>
        <name>Zn(2+)</name>
        <dbReference type="ChEBI" id="CHEBI:29105"/>
        <note>catalytic</note>
    </ligand>
</feature>
<feature type="compositionally biased region" description="Gly residues" evidence="13">
    <location>
        <begin position="281"/>
        <end position="290"/>
    </location>
</feature>
<evidence type="ECO:0000256" key="2">
    <source>
        <dbReference type="ARBA" id="ARBA00009779"/>
    </source>
</evidence>
<evidence type="ECO:0000256" key="10">
    <source>
        <dbReference type="ARBA" id="ARBA00023049"/>
    </source>
</evidence>
<dbReference type="RefSeq" id="WP_128624903.1">
    <property type="nucleotide sequence ID" value="NZ_ML133510.1"/>
</dbReference>
<dbReference type="GO" id="GO:0006508">
    <property type="term" value="P:proteolysis"/>
    <property type="evidence" value="ECO:0007669"/>
    <property type="project" value="UniProtKB-KW"/>
</dbReference>
<evidence type="ECO:0000313" key="15">
    <source>
        <dbReference type="EMBL" id="RUM97598.1"/>
    </source>
</evidence>
<feature type="transmembrane region" description="Helical" evidence="12">
    <location>
        <begin position="175"/>
        <end position="196"/>
    </location>
</feature>
<evidence type="ECO:0000256" key="6">
    <source>
        <dbReference type="ARBA" id="ARBA00022723"/>
    </source>
</evidence>
<dbReference type="Gene3D" id="3.30.2010.10">
    <property type="entry name" value="Metalloproteases ('zincins'), catalytic domain"/>
    <property type="match status" value="1"/>
</dbReference>
<dbReference type="GO" id="GO:0005886">
    <property type="term" value="C:plasma membrane"/>
    <property type="evidence" value="ECO:0007669"/>
    <property type="project" value="UniProtKB-SubCell"/>
</dbReference>
<dbReference type="Proteomes" id="UP000281647">
    <property type="component" value="Unassembled WGS sequence"/>
</dbReference>
<evidence type="ECO:0000256" key="9">
    <source>
        <dbReference type="ARBA" id="ARBA00022989"/>
    </source>
</evidence>
<keyword evidence="16" id="KW-1185">Reference proteome</keyword>
<dbReference type="InterPro" id="IPR050083">
    <property type="entry name" value="HtpX_protease"/>
</dbReference>
<dbReference type="GO" id="GO:0008270">
    <property type="term" value="F:zinc ion binding"/>
    <property type="evidence" value="ECO:0007669"/>
    <property type="project" value="UniProtKB-UniRule"/>
</dbReference>
<keyword evidence="6 12" id="KW-0479">Metal-binding</keyword>
<dbReference type="EMBL" id="RKST01000010">
    <property type="protein sequence ID" value="RUM97598.1"/>
    <property type="molecule type" value="Genomic_DNA"/>
</dbReference>
<dbReference type="PANTHER" id="PTHR43221:SF1">
    <property type="entry name" value="PROTEASE HTPX"/>
    <property type="match status" value="1"/>
</dbReference>
<evidence type="ECO:0000256" key="11">
    <source>
        <dbReference type="ARBA" id="ARBA00023136"/>
    </source>
</evidence>
<evidence type="ECO:0000259" key="14">
    <source>
        <dbReference type="Pfam" id="PF01435"/>
    </source>
</evidence>
<keyword evidence="3 12" id="KW-1003">Cell membrane</keyword>
<keyword evidence="11 12" id="KW-0472">Membrane</keyword>
<comment type="caution">
    <text evidence="15">The sequence shown here is derived from an EMBL/GenBank/DDBJ whole genome shotgun (WGS) entry which is preliminary data.</text>
</comment>
<dbReference type="NCBIfam" id="NF002363">
    <property type="entry name" value="PRK01345.1"/>
    <property type="match status" value="1"/>
</dbReference>
<feature type="transmembrane region" description="Helical" evidence="12">
    <location>
        <begin position="141"/>
        <end position="163"/>
    </location>
</feature>
<dbReference type="AlphaFoldDB" id="A0A432V628"/>
<keyword evidence="7 12" id="KW-0378">Hydrolase</keyword>
<keyword evidence="10 12" id="KW-0482">Metalloprotease</keyword>
<evidence type="ECO:0000256" key="5">
    <source>
        <dbReference type="ARBA" id="ARBA00022692"/>
    </source>
</evidence>
<keyword evidence="4 12" id="KW-0645">Protease</keyword>
<reference evidence="15 16" key="1">
    <citation type="submission" date="2018-11" db="EMBL/GenBank/DDBJ databases">
        <title>Pseudaminobacter arsenicus sp. nov., an arsenic-resistant bacterium isolated from arsenic-rich aquifers.</title>
        <authorList>
            <person name="Mu Y."/>
        </authorList>
    </citation>
    <scope>NUCLEOTIDE SEQUENCE [LARGE SCALE GENOMIC DNA]</scope>
    <source>
        <strain evidence="15 16">CB3</strain>
    </source>
</reference>
<dbReference type="GO" id="GO:0004222">
    <property type="term" value="F:metalloendopeptidase activity"/>
    <property type="evidence" value="ECO:0007669"/>
    <property type="project" value="UniProtKB-UniRule"/>
</dbReference>
<dbReference type="Pfam" id="PF01435">
    <property type="entry name" value="Peptidase_M48"/>
    <property type="match status" value="1"/>
</dbReference>
<feature type="region of interest" description="Disordered" evidence="13">
    <location>
        <begin position="279"/>
        <end position="338"/>
    </location>
</feature>
<keyword evidence="5 12" id="KW-0812">Transmembrane</keyword>
<comment type="similarity">
    <text evidence="2 12">Belongs to the peptidase M48B family.</text>
</comment>
<evidence type="ECO:0000256" key="12">
    <source>
        <dbReference type="HAMAP-Rule" id="MF_00188"/>
    </source>
</evidence>
<dbReference type="HAMAP" id="MF_00188">
    <property type="entry name" value="Pept_M48_protease_HtpX"/>
    <property type="match status" value="1"/>
</dbReference>
<dbReference type="CDD" id="cd07336">
    <property type="entry name" value="M48B_HtpX_like"/>
    <property type="match status" value="1"/>
</dbReference>